<dbReference type="SUPFAM" id="SSF53697">
    <property type="entry name" value="SIS domain"/>
    <property type="match status" value="1"/>
</dbReference>
<gene>
    <name evidence="1" type="ORF">COV07_03745</name>
</gene>
<dbReference type="Gene3D" id="3.40.50.10490">
    <property type="entry name" value="Glucose-6-phosphate isomerase like protein, domain 1"/>
    <property type="match status" value="1"/>
</dbReference>
<sequence>MSHKNIDILNNFTMETMPDLDVAVLGALELFQEETIPKLDLEKYKRPLVVGSGNAEATGRIIFEDRDAVFASESTFKSKLKHIPDVDGVFLISASGGKHAPIIAKYAKELGKPVALLTNNQDAPAREYVEDNNLYIFPKNREPYTYNTSTYMGMILARTQEDPRVIKAFIENTMTNALYPDFSKYKSYFLIVPPRFSAIVRMLQVKFIELFGRKIARDVETSEYMKHAVTVVPAGELFVSFGEENRVWGEPENRLYVPLPENANYATMMAIGYYLIGQIQKRHPPYFKDNIALYTKKATEVFGSTINPIVE</sequence>
<accession>A0A2H0RJ48</accession>
<proteinExistence type="predicted"/>
<dbReference type="Proteomes" id="UP000230833">
    <property type="component" value="Unassembled WGS sequence"/>
</dbReference>
<name>A0A2H0RJ48_9BACT</name>
<dbReference type="GO" id="GO:0097367">
    <property type="term" value="F:carbohydrate derivative binding"/>
    <property type="evidence" value="ECO:0007669"/>
    <property type="project" value="InterPro"/>
</dbReference>
<reference evidence="1 2" key="1">
    <citation type="submission" date="2017-09" db="EMBL/GenBank/DDBJ databases">
        <title>Depth-based differentiation of microbial function through sediment-hosted aquifers and enrichment of novel symbionts in the deep terrestrial subsurface.</title>
        <authorList>
            <person name="Probst A.J."/>
            <person name="Ladd B."/>
            <person name="Jarett J.K."/>
            <person name="Geller-Mcgrath D.E."/>
            <person name="Sieber C.M."/>
            <person name="Emerson J.B."/>
            <person name="Anantharaman K."/>
            <person name="Thomas B.C."/>
            <person name="Malmstrom R."/>
            <person name="Stieglmeier M."/>
            <person name="Klingl A."/>
            <person name="Woyke T."/>
            <person name="Ryan C.M."/>
            <person name="Banfield J.F."/>
        </authorList>
    </citation>
    <scope>NUCLEOTIDE SEQUENCE [LARGE SCALE GENOMIC DNA]</scope>
    <source>
        <strain evidence="1">CG10_big_fil_rev_8_21_14_0_10_45_14</strain>
    </source>
</reference>
<dbReference type="GO" id="GO:1901135">
    <property type="term" value="P:carbohydrate derivative metabolic process"/>
    <property type="evidence" value="ECO:0007669"/>
    <property type="project" value="InterPro"/>
</dbReference>
<dbReference type="EMBL" id="PCYL01000040">
    <property type="protein sequence ID" value="PIR46513.1"/>
    <property type="molecule type" value="Genomic_DNA"/>
</dbReference>
<evidence type="ECO:0000313" key="1">
    <source>
        <dbReference type="EMBL" id="PIR46513.1"/>
    </source>
</evidence>
<protein>
    <recommendedName>
        <fullName evidence="3">SIS domain-containing protein</fullName>
    </recommendedName>
</protein>
<dbReference type="AlphaFoldDB" id="A0A2H0RJ48"/>
<evidence type="ECO:0008006" key="3">
    <source>
        <dbReference type="Google" id="ProtNLM"/>
    </source>
</evidence>
<evidence type="ECO:0000313" key="2">
    <source>
        <dbReference type="Proteomes" id="UP000230833"/>
    </source>
</evidence>
<comment type="caution">
    <text evidence="1">The sequence shown here is derived from an EMBL/GenBank/DDBJ whole genome shotgun (WGS) entry which is preliminary data.</text>
</comment>
<organism evidence="1 2">
    <name type="scientific">Candidatus Vogelbacteria bacterium CG10_big_fil_rev_8_21_14_0_10_45_14</name>
    <dbReference type="NCBI Taxonomy" id="1975042"/>
    <lineage>
        <taxon>Bacteria</taxon>
        <taxon>Candidatus Vogeliibacteriota</taxon>
    </lineage>
</organism>
<dbReference type="InterPro" id="IPR046348">
    <property type="entry name" value="SIS_dom_sf"/>
</dbReference>